<dbReference type="PANTHER" id="PTHR10012:SF0">
    <property type="entry name" value="SERINE_THREONINE-PROTEIN PHOSPHATASE 2A ACTIVATOR"/>
    <property type="match status" value="1"/>
</dbReference>
<dbReference type="Gene3D" id="1.20.120.1150">
    <property type="match status" value="1"/>
</dbReference>
<protein>
    <recommendedName>
        <fullName evidence="7">Serine/threonine-protein phosphatase 2A activator</fullName>
        <ecNumber evidence="7">5.2.1.8</ecNumber>
    </recommendedName>
    <alternativeName>
        <fullName evidence="7">Phosphotyrosyl phosphatase activator</fullName>
    </alternativeName>
</protein>
<evidence type="ECO:0000313" key="9">
    <source>
        <dbReference type="Proteomes" id="UP000028582"/>
    </source>
</evidence>
<dbReference type="InterPro" id="IPR037218">
    <property type="entry name" value="PTPA_sf"/>
</dbReference>
<keyword evidence="6 7" id="KW-0413">Isomerase</keyword>
<name>A0A081A092_PHYNI</name>
<evidence type="ECO:0000313" key="8">
    <source>
        <dbReference type="EMBL" id="ETO72303.1"/>
    </source>
</evidence>
<keyword evidence="5 7" id="KW-0697">Rotamase</keyword>
<evidence type="ECO:0000256" key="6">
    <source>
        <dbReference type="ARBA" id="ARBA00023235"/>
    </source>
</evidence>
<dbReference type="SUPFAM" id="SSF140984">
    <property type="entry name" value="PTPA-like"/>
    <property type="match status" value="1"/>
</dbReference>
<gene>
    <name evidence="8" type="ORF">F444_11567</name>
</gene>
<comment type="catalytic activity">
    <reaction evidence="1 7">
        <text>[protein]-peptidylproline (omega=180) = [protein]-peptidylproline (omega=0)</text>
        <dbReference type="Rhea" id="RHEA:16237"/>
        <dbReference type="Rhea" id="RHEA-COMP:10747"/>
        <dbReference type="Rhea" id="RHEA-COMP:10748"/>
        <dbReference type="ChEBI" id="CHEBI:83833"/>
        <dbReference type="ChEBI" id="CHEBI:83834"/>
        <dbReference type="EC" id="5.2.1.8"/>
    </reaction>
</comment>
<proteinExistence type="inferred from homology"/>
<dbReference type="Pfam" id="PF03095">
    <property type="entry name" value="PTPA"/>
    <property type="match status" value="1"/>
</dbReference>
<dbReference type="AlphaFoldDB" id="A0A081A092"/>
<dbReference type="EMBL" id="ANJA01002077">
    <property type="protein sequence ID" value="ETO72303.1"/>
    <property type="molecule type" value="Genomic_DNA"/>
</dbReference>
<evidence type="ECO:0000256" key="5">
    <source>
        <dbReference type="ARBA" id="ARBA00023110"/>
    </source>
</evidence>
<dbReference type="GO" id="GO:0003755">
    <property type="term" value="F:peptidyl-prolyl cis-trans isomerase activity"/>
    <property type="evidence" value="ECO:0007669"/>
    <property type="project" value="UniProtKB-KW"/>
</dbReference>
<dbReference type="FunFam" id="1.20.120.1150:FF:000002">
    <property type="entry name" value="Serine/threonine-protein phosphatase 2A activator"/>
    <property type="match status" value="1"/>
</dbReference>
<evidence type="ECO:0000256" key="3">
    <source>
        <dbReference type="ARBA" id="ARBA00011019"/>
    </source>
</evidence>
<dbReference type="InterPro" id="IPR004327">
    <property type="entry name" value="Phstyr_phstse_ac"/>
</dbReference>
<evidence type="ECO:0000256" key="1">
    <source>
        <dbReference type="ARBA" id="ARBA00000971"/>
    </source>
</evidence>
<dbReference type="EC" id="5.2.1.8" evidence="7"/>
<comment type="similarity">
    <text evidence="3 7">Belongs to the PTPA-type PPIase family.</text>
</comment>
<dbReference type="GO" id="GO:0000159">
    <property type="term" value="C:protein phosphatase type 2A complex"/>
    <property type="evidence" value="ECO:0007669"/>
    <property type="project" value="TreeGrafter"/>
</dbReference>
<organism evidence="8 9">
    <name type="scientific">Phytophthora nicotianae P1976</name>
    <dbReference type="NCBI Taxonomy" id="1317066"/>
    <lineage>
        <taxon>Eukaryota</taxon>
        <taxon>Sar</taxon>
        <taxon>Stramenopiles</taxon>
        <taxon>Oomycota</taxon>
        <taxon>Peronosporomycetes</taxon>
        <taxon>Peronosporales</taxon>
        <taxon>Peronosporaceae</taxon>
        <taxon>Phytophthora</taxon>
    </lineage>
</organism>
<comment type="function">
    <text evidence="7">PPIases accelerate the folding of proteins. It catalyzes the cis-trans isomerization of proline imidic peptide bonds in oligopeptides.</text>
</comment>
<dbReference type="PANTHER" id="PTHR10012">
    <property type="entry name" value="SERINE/THREONINE-PROTEIN PHOSPHATASE 2A REGULATORY SUBUNIT B"/>
    <property type="match status" value="1"/>
</dbReference>
<evidence type="ECO:0000256" key="2">
    <source>
        <dbReference type="ARBA" id="ARBA00004496"/>
    </source>
</evidence>
<evidence type="ECO:0000256" key="7">
    <source>
        <dbReference type="RuleBase" id="RU361210"/>
    </source>
</evidence>
<sequence>MSELEAGGGFKEPSRAIFAQSDLRHFLGSPVRVAVPINVVLFPTSCRCFVFKQPASSIYPQAQQMILVFVKHLNESVKGKRISSEYEVSPNVQKAVDLINEINSWIDDIPPIQQPMRFGNKAFRTFYDRVVEKTPAMQEDMLPENLRGAVTELAAYLDDSFGNRVRIDYGTGHETSFIVWMCCLHKLGFFKQSDFPALVLRLFTSYLALMRRLQKLYMLEPAGSHGVWGLDDYHCLPFYFGSAQLIGQHEIIPESVHDDGILEANHEEYLYLDAIKFIKEVKAGSPFAETSPMLNDISALPSWEKTNGGMLKLYEGEVLKKLPVIQHLRFGSLFPCTWTPSHQADDGSTYIPVSTHPGTGVRAPNFDLDGVSARAPWVAVESLAATKDTTMSAMGHSKETLNK</sequence>
<dbReference type="Proteomes" id="UP000028582">
    <property type="component" value="Unassembled WGS sequence"/>
</dbReference>
<dbReference type="GO" id="GO:0005634">
    <property type="term" value="C:nucleus"/>
    <property type="evidence" value="ECO:0007669"/>
    <property type="project" value="TreeGrafter"/>
</dbReference>
<evidence type="ECO:0000256" key="4">
    <source>
        <dbReference type="ARBA" id="ARBA00022490"/>
    </source>
</evidence>
<accession>A0A081A092</accession>
<dbReference type="OrthoDB" id="16120at2759"/>
<reference evidence="8 9" key="1">
    <citation type="submission" date="2013-11" db="EMBL/GenBank/DDBJ databases">
        <title>The Genome Sequence of Phytophthora parasitica P1976.</title>
        <authorList>
            <consortium name="The Broad Institute Genomics Platform"/>
            <person name="Russ C."/>
            <person name="Tyler B."/>
            <person name="Panabieres F."/>
            <person name="Shan W."/>
            <person name="Tripathy S."/>
            <person name="Grunwald N."/>
            <person name="Machado M."/>
            <person name="Johnson C.S."/>
            <person name="Walker B."/>
            <person name="Young S."/>
            <person name="Zeng Q."/>
            <person name="Gargeya S."/>
            <person name="Fitzgerald M."/>
            <person name="Haas B."/>
            <person name="Abouelleil A."/>
            <person name="Allen A.W."/>
            <person name="Alvarado L."/>
            <person name="Arachchi H.M."/>
            <person name="Berlin A.M."/>
            <person name="Chapman S.B."/>
            <person name="Gainer-Dewar J."/>
            <person name="Goldberg J."/>
            <person name="Griggs A."/>
            <person name="Gujja S."/>
            <person name="Hansen M."/>
            <person name="Howarth C."/>
            <person name="Imamovic A."/>
            <person name="Ireland A."/>
            <person name="Larimer J."/>
            <person name="McCowan C."/>
            <person name="Murphy C."/>
            <person name="Pearson M."/>
            <person name="Poon T.W."/>
            <person name="Priest M."/>
            <person name="Roberts A."/>
            <person name="Saif S."/>
            <person name="Shea T."/>
            <person name="Sisk P."/>
            <person name="Sykes S."/>
            <person name="Wortman J."/>
            <person name="Nusbaum C."/>
            <person name="Birren B."/>
        </authorList>
    </citation>
    <scope>NUCLEOTIDE SEQUENCE [LARGE SCALE GENOMIC DNA]</scope>
    <source>
        <strain evidence="8 9">P1976</strain>
    </source>
</reference>
<dbReference type="GO" id="GO:0007052">
    <property type="term" value="P:mitotic spindle organization"/>
    <property type="evidence" value="ECO:0007669"/>
    <property type="project" value="TreeGrafter"/>
</dbReference>
<comment type="subcellular location">
    <subcellularLocation>
        <location evidence="2 7">Cytoplasm</location>
    </subcellularLocation>
</comment>
<comment type="caution">
    <text evidence="8">The sequence shown here is derived from an EMBL/GenBank/DDBJ whole genome shotgun (WGS) entry which is preliminary data.</text>
</comment>
<dbReference type="CDD" id="cd04087">
    <property type="entry name" value="PTPA"/>
    <property type="match status" value="1"/>
</dbReference>
<dbReference type="GO" id="GO:0005737">
    <property type="term" value="C:cytoplasm"/>
    <property type="evidence" value="ECO:0007669"/>
    <property type="project" value="UniProtKB-SubCell"/>
</dbReference>
<keyword evidence="4 7" id="KW-0963">Cytoplasm</keyword>
<dbReference type="InterPro" id="IPR043170">
    <property type="entry name" value="PTPA_C_lid"/>
</dbReference>
<dbReference type="GO" id="GO:0008160">
    <property type="term" value="F:protein tyrosine phosphatase activator activity"/>
    <property type="evidence" value="ECO:0007669"/>
    <property type="project" value="TreeGrafter"/>
</dbReference>